<accession>A0AA94L2P0</accession>
<feature type="compositionally biased region" description="Low complexity" evidence="1">
    <location>
        <begin position="192"/>
        <end position="205"/>
    </location>
</feature>
<organism evidence="4 5">
    <name type="scientific">Desulfovibrio desulfuricans</name>
    <dbReference type="NCBI Taxonomy" id="876"/>
    <lineage>
        <taxon>Bacteria</taxon>
        <taxon>Pseudomonadati</taxon>
        <taxon>Thermodesulfobacteriota</taxon>
        <taxon>Desulfovibrionia</taxon>
        <taxon>Desulfovibrionales</taxon>
        <taxon>Desulfovibrionaceae</taxon>
        <taxon>Desulfovibrio</taxon>
    </lineage>
</organism>
<gene>
    <name evidence="4" type="ORF">SAMN02910291_01919</name>
</gene>
<evidence type="ECO:0000256" key="1">
    <source>
        <dbReference type="SAM" id="MobiDB-lite"/>
    </source>
</evidence>
<evidence type="ECO:0000259" key="3">
    <source>
        <dbReference type="Pfam" id="PF17680"/>
    </source>
</evidence>
<feature type="signal peptide" evidence="2">
    <location>
        <begin position="1"/>
        <end position="24"/>
    </location>
</feature>
<dbReference type="Proteomes" id="UP000182680">
    <property type="component" value="Unassembled WGS sequence"/>
</dbReference>
<evidence type="ECO:0000313" key="5">
    <source>
        <dbReference type="Proteomes" id="UP000182680"/>
    </source>
</evidence>
<evidence type="ECO:0000313" key="4">
    <source>
        <dbReference type="EMBL" id="SFW57628.1"/>
    </source>
</evidence>
<feature type="compositionally biased region" description="Polar residues" evidence="1">
    <location>
        <begin position="218"/>
        <end position="227"/>
    </location>
</feature>
<proteinExistence type="predicted"/>
<dbReference type="AlphaFoldDB" id="A0AA94L2P0"/>
<keyword evidence="2" id="KW-0732">Signal</keyword>
<feature type="chain" id="PRO_5041722079" description="FlgO domain-containing protein" evidence="2">
    <location>
        <begin position="25"/>
        <end position="234"/>
    </location>
</feature>
<protein>
    <recommendedName>
        <fullName evidence="3">FlgO domain-containing protein</fullName>
    </recommendedName>
</protein>
<dbReference type="InterPro" id="IPR041215">
    <property type="entry name" value="FlgO_dom"/>
</dbReference>
<comment type="caution">
    <text evidence="4">The sequence shown here is derived from an EMBL/GenBank/DDBJ whole genome shotgun (WGS) entry which is preliminary data.</text>
</comment>
<sequence>MHGLLRFILICALALPLMPGCSKAPPSANDPGYVDAVELKLKFRELADQMLATVPNDALQGFVAMPTSFVDENSTSRSSPLGRLMGEAMFYEFNQRGFPAREYRLTGNIAVVGGRDDLALIENAVIPVGQKWAALVVGTYYVDKDATFVNARLVRATDGLVMRTGQLVLVNTPIVARMGKTDPPAPKPAPPAQSASVSTASASKPSGERGSLYPSLYTPASSISSGNVAIKQGK</sequence>
<dbReference type="EMBL" id="FPIW01000036">
    <property type="protein sequence ID" value="SFW57628.1"/>
    <property type="molecule type" value="Genomic_DNA"/>
</dbReference>
<feature type="domain" description="FlgO" evidence="3">
    <location>
        <begin position="45"/>
        <end position="171"/>
    </location>
</feature>
<dbReference type="RefSeq" id="WP_072312084.1">
    <property type="nucleotide sequence ID" value="NZ_FPIW01000036.1"/>
</dbReference>
<evidence type="ECO:0000256" key="2">
    <source>
        <dbReference type="SAM" id="SignalP"/>
    </source>
</evidence>
<reference evidence="5" key="1">
    <citation type="submission" date="2016-11" db="EMBL/GenBank/DDBJ databases">
        <authorList>
            <person name="Jaros S."/>
            <person name="Januszkiewicz K."/>
            <person name="Wedrychowicz H."/>
        </authorList>
    </citation>
    <scope>NUCLEOTIDE SEQUENCE [LARGE SCALE GENOMIC DNA]</scope>
    <source>
        <strain evidence="5">DSM 7057</strain>
    </source>
</reference>
<name>A0AA94L2P0_DESDE</name>
<feature type="region of interest" description="Disordered" evidence="1">
    <location>
        <begin position="179"/>
        <end position="234"/>
    </location>
</feature>
<dbReference type="Pfam" id="PF17680">
    <property type="entry name" value="FlgO"/>
    <property type="match status" value="1"/>
</dbReference>